<evidence type="ECO:0000313" key="2">
    <source>
        <dbReference type="EMBL" id="TWH81779.1"/>
    </source>
</evidence>
<name>A0A562JF08_9FIRM</name>
<protein>
    <submittedName>
        <fullName evidence="2">Uncharacterized 2Fe-2S/4Fe-4S cluster protein (DUF4445 family)</fullName>
    </submittedName>
</protein>
<dbReference type="InterPro" id="IPR052911">
    <property type="entry name" value="Corrinoid_activation_enz"/>
</dbReference>
<dbReference type="InterPro" id="IPR012675">
    <property type="entry name" value="Beta-grasp_dom_sf"/>
</dbReference>
<dbReference type="PANTHER" id="PTHR42895">
    <property type="entry name" value="IRON-SULFUR CLUSTER-BINDING PROTEIN-RELATED"/>
    <property type="match status" value="1"/>
</dbReference>
<dbReference type="Gene3D" id="3.30.420.480">
    <property type="entry name" value="Domain of unknown function (DUF4445)"/>
    <property type="match status" value="1"/>
</dbReference>
<organism evidence="2 3">
    <name type="scientific">Sedimentibacter saalensis</name>
    <dbReference type="NCBI Taxonomy" id="130788"/>
    <lineage>
        <taxon>Bacteria</taxon>
        <taxon>Bacillati</taxon>
        <taxon>Bacillota</taxon>
        <taxon>Tissierellia</taxon>
        <taxon>Sedimentibacter</taxon>
    </lineage>
</organism>
<proteinExistence type="predicted"/>
<dbReference type="EMBL" id="VLKH01000003">
    <property type="protein sequence ID" value="TWH81779.1"/>
    <property type="molecule type" value="Genomic_DNA"/>
</dbReference>
<comment type="caution">
    <text evidence="2">The sequence shown here is derived from an EMBL/GenBank/DDBJ whole genome shotgun (WGS) entry which is preliminary data.</text>
</comment>
<gene>
    <name evidence="2" type="ORF">LY60_01536</name>
</gene>
<dbReference type="PANTHER" id="PTHR42895:SF2">
    <property type="entry name" value="IRON-SULFUR CLUSTER PROTEIN"/>
    <property type="match status" value="1"/>
</dbReference>
<reference evidence="2 3" key="1">
    <citation type="submission" date="2019-07" db="EMBL/GenBank/DDBJ databases">
        <title>Genomic Encyclopedia of Type Strains, Phase I: the one thousand microbial genomes (KMG-I) project.</title>
        <authorList>
            <person name="Kyrpides N."/>
        </authorList>
    </citation>
    <scope>NUCLEOTIDE SEQUENCE [LARGE SCALE GENOMIC DNA]</scope>
    <source>
        <strain evidence="2 3">DSM 13558</strain>
    </source>
</reference>
<dbReference type="Pfam" id="PF00111">
    <property type="entry name" value="Fer2"/>
    <property type="match status" value="1"/>
</dbReference>
<sequence>MSDAKIIIAGTGMKMKKYHVNFINQNIVLEAEENSTVAEICEQAGFPLDLVCSGKGTCGKCRVEIEENGKKEVVLACQARLSGPINIYIGENDYSKKHQILECMETEEKFNFDPALKKTYVDIKNLKKQQGEFLRGCDLKTLRKFSSLINEKGIKGVTFVLYEDKIIDVQKNNTTEFLYGAAVDIGTTTVVMYIYDMNTGKLVKSYSGSNSQSSVGADVISRIFKGSSNDGIEELSGKIINTLNNLADKANIEVPFLADNMYNIILCGNSAMQHLFFKLRPDRLGISPFTSITMDFVECYGEDIDLNCPDRCKIIFLPLLGGFVGGDTTAVLLAAGNKDNFKLIVDLGTNGEIAAGSKKGYLVSSTACGPALEGGNIKFGMRGTVGAVEHFKIENDECLFNVIGDAEPDGICGSGIIDITAEMLRNNIIDNTGKMLTSHEYKELNPESSILGKLRTIDGENCFIIYENNEKKIFITQKDIRQVQLAKSSIYSGCMAVLKTLGKNPEDVDEAVVAGAFGSYININNALYMGLLPHGLPEIKLLGNGAGKGASMFLLDRKMRKICNNIAEGTSHYELADDNYFSGEYIKNINFIGENC</sequence>
<dbReference type="CDD" id="cd00207">
    <property type="entry name" value="fer2"/>
    <property type="match status" value="1"/>
</dbReference>
<dbReference type="Gene3D" id="3.10.20.30">
    <property type="match status" value="1"/>
</dbReference>
<dbReference type="GO" id="GO:0051536">
    <property type="term" value="F:iron-sulfur cluster binding"/>
    <property type="evidence" value="ECO:0007669"/>
    <property type="project" value="InterPro"/>
</dbReference>
<dbReference type="InterPro" id="IPR027980">
    <property type="entry name" value="RACo_C"/>
</dbReference>
<feature type="domain" description="2Fe-2S ferredoxin-type" evidence="1">
    <location>
        <begin position="18"/>
        <end position="93"/>
    </location>
</feature>
<accession>A0A562JF08</accession>
<dbReference type="Pfam" id="PF17651">
    <property type="entry name" value="Raco_middle"/>
    <property type="match status" value="1"/>
</dbReference>
<dbReference type="PROSITE" id="PS51085">
    <property type="entry name" value="2FE2S_FER_2"/>
    <property type="match status" value="1"/>
</dbReference>
<dbReference type="Pfam" id="PF14574">
    <property type="entry name" value="RACo_C_ter"/>
    <property type="match status" value="1"/>
</dbReference>
<evidence type="ECO:0000313" key="3">
    <source>
        <dbReference type="Proteomes" id="UP000315343"/>
    </source>
</evidence>
<dbReference type="InterPro" id="IPR036010">
    <property type="entry name" value="2Fe-2S_ferredoxin-like_sf"/>
</dbReference>
<dbReference type="InterPro" id="IPR042259">
    <property type="entry name" value="Raco-like_middle_sf"/>
</dbReference>
<dbReference type="SUPFAM" id="SSF54292">
    <property type="entry name" value="2Fe-2S ferredoxin-like"/>
    <property type="match status" value="1"/>
</dbReference>
<dbReference type="InterPro" id="IPR001041">
    <property type="entry name" value="2Fe-2S_ferredoxin-type"/>
</dbReference>
<dbReference type="AlphaFoldDB" id="A0A562JF08"/>
<dbReference type="Proteomes" id="UP000315343">
    <property type="component" value="Unassembled WGS sequence"/>
</dbReference>
<keyword evidence="3" id="KW-1185">Reference proteome</keyword>
<dbReference type="InterPro" id="IPR041414">
    <property type="entry name" value="Raco-like_middle"/>
</dbReference>
<evidence type="ECO:0000259" key="1">
    <source>
        <dbReference type="PROSITE" id="PS51085"/>
    </source>
</evidence>